<dbReference type="PANTHER" id="PTHR42886:SF53">
    <property type="entry name" value="ALPHA_BETA-HYDROLASES SUPERFAMILY PROTEIN"/>
    <property type="match status" value="1"/>
</dbReference>
<sequence length="366" mass="40404">MAASSSLPPTLALLLSNRTSVSTEARFPSLSFQFSFRPTSTRSRTLSPSSVPAAVAEVLESEQPLGTMEYVAESVVAAPSPLNVEADADKLIFSGESSGFLKGPTTQISSSQIEVSSVSEQKVVIRNIYGENLVGILHEAGSLELVILCHGFQSSKESKTLVNLADALVSENISVFRFDFAGNGDSDGSFQYGNYRREVEDLRAVIQHFSGQKWKVHAIVGHSKGGNVVLLYASIFHDISTVVNISCRFNLKRGINDRLGNDFMEKMKNNGYIDVMDKMGRFIYRVTQESLIDRLSTDMHAACLSIDKNCKVLTVHGSEDDIVPPEDAFEFDKLIVNHKLHIIKGADHRFISHQNDLARILMEFIR</sequence>
<dbReference type="Proteomes" id="UP001327560">
    <property type="component" value="Chromosome 1"/>
</dbReference>
<accession>A0AAQ3JLW0</accession>
<dbReference type="AlphaFoldDB" id="A0AAQ3JLW0"/>
<evidence type="ECO:0000313" key="3">
    <source>
        <dbReference type="Proteomes" id="UP001327560"/>
    </source>
</evidence>
<protein>
    <recommendedName>
        <fullName evidence="1">Serine aminopeptidase S33 domain-containing protein</fullName>
    </recommendedName>
</protein>
<dbReference type="Pfam" id="PF12146">
    <property type="entry name" value="Hydrolase_4"/>
    <property type="match status" value="1"/>
</dbReference>
<dbReference type="InterPro" id="IPR022742">
    <property type="entry name" value="Hydrolase_4"/>
</dbReference>
<evidence type="ECO:0000259" key="1">
    <source>
        <dbReference type="Pfam" id="PF12146"/>
    </source>
</evidence>
<dbReference type="SUPFAM" id="SSF53474">
    <property type="entry name" value="alpha/beta-Hydrolases"/>
    <property type="match status" value="1"/>
</dbReference>
<organism evidence="2 3">
    <name type="scientific">Canna indica</name>
    <name type="common">Indian-shot</name>
    <dbReference type="NCBI Taxonomy" id="4628"/>
    <lineage>
        <taxon>Eukaryota</taxon>
        <taxon>Viridiplantae</taxon>
        <taxon>Streptophyta</taxon>
        <taxon>Embryophyta</taxon>
        <taxon>Tracheophyta</taxon>
        <taxon>Spermatophyta</taxon>
        <taxon>Magnoliopsida</taxon>
        <taxon>Liliopsida</taxon>
        <taxon>Zingiberales</taxon>
        <taxon>Cannaceae</taxon>
        <taxon>Canna</taxon>
    </lineage>
</organism>
<dbReference type="InterPro" id="IPR029058">
    <property type="entry name" value="AB_hydrolase_fold"/>
</dbReference>
<evidence type="ECO:0000313" key="2">
    <source>
        <dbReference type="EMBL" id="WOK92391.1"/>
    </source>
</evidence>
<feature type="domain" description="Serine aminopeptidase S33" evidence="1">
    <location>
        <begin position="145"/>
        <end position="255"/>
    </location>
</feature>
<dbReference type="Gene3D" id="3.40.50.1820">
    <property type="entry name" value="alpha/beta hydrolase"/>
    <property type="match status" value="1"/>
</dbReference>
<proteinExistence type="predicted"/>
<reference evidence="2 3" key="1">
    <citation type="submission" date="2023-10" db="EMBL/GenBank/DDBJ databases">
        <title>Chromosome-scale genome assembly provides insights into flower coloration mechanisms of Canna indica.</title>
        <authorList>
            <person name="Li C."/>
        </authorList>
    </citation>
    <scope>NUCLEOTIDE SEQUENCE [LARGE SCALE GENOMIC DNA]</scope>
    <source>
        <tissue evidence="2">Flower</tissue>
    </source>
</reference>
<dbReference type="PANTHER" id="PTHR42886">
    <property type="entry name" value="RE40534P-RELATED"/>
    <property type="match status" value="1"/>
</dbReference>
<name>A0AAQ3JLW0_9LILI</name>
<keyword evidence="3" id="KW-1185">Reference proteome</keyword>
<gene>
    <name evidence="2" type="ORF">Cni_G01082</name>
</gene>
<dbReference type="EMBL" id="CP136890">
    <property type="protein sequence ID" value="WOK92391.1"/>
    <property type="molecule type" value="Genomic_DNA"/>
</dbReference>